<dbReference type="Proteomes" id="UP001056120">
    <property type="component" value="Linkage Group LG26"/>
</dbReference>
<name>A0ACB8Z6P8_9ASTR</name>
<reference evidence="1 2" key="2">
    <citation type="journal article" date="2022" name="Mol. Ecol. Resour.">
        <title>The genomes of chicory, endive, great burdock and yacon provide insights into Asteraceae paleo-polyploidization history and plant inulin production.</title>
        <authorList>
            <person name="Fan W."/>
            <person name="Wang S."/>
            <person name="Wang H."/>
            <person name="Wang A."/>
            <person name="Jiang F."/>
            <person name="Liu H."/>
            <person name="Zhao H."/>
            <person name="Xu D."/>
            <person name="Zhang Y."/>
        </authorList>
    </citation>
    <scope>NUCLEOTIDE SEQUENCE [LARGE SCALE GENOMIC DNA]</scope>
    <source>
        <strain evidence="2">cv. Yunnan</strain>
        <tissue evidence="1">Leaves</tissue>
    </source>
</reference>
<evidence type="ECO:0000313" key="1">
    <source>
        <dbReference type="EMBL" id="KAI3693629.1"/>
    </source>
</evidence>
<gene>
    <name evidence="1" type="ORF">L1987_76577</name>
</gene>
<proteinExistence type="predicted"/>
<comment type="caution">
    <text evidence="1">The sequence shown here is derived from an EMBL/GenBank/DDBJ whole genome shotgun (WGS) entry which is preliminary data.</text>
</comment>
<sequence>MDVINEFNVLFETKGKWNISSRRGSYSHEGANIVRASVLLNSVTTYAQFVQRARDSMGNPAERVVCTKYMREVRKNVFVPVNIRNPVDMAGFIAFALGRPPNMATEVFVQSIPLSAQASSQAPP</sequence>
<evidence type="ECO:0000313" key="2">
    <source>
        <dbReference type="Proteomes" id="UP001056120"/>
    </source>
</evidence>
<dbReference type="EMBL" id="CM042043">
    <property type="protein sequence ID" value="KAI3693629.1"/>
    <property type="molecule type" value="Genomic_DNA"/>
</dbReference>
<protein>
    <submittedName>
        <fullName evidence="1">Uncharacterized protein</fullName>
    </submittedName>
</protein>
<organism evidence="1 2">
    <name type="scientific">Smallanthus sonchifolius</name>
    <dbReference type="NCBI Taxonomy" id="185202"/>
    <lineage>
        <taxon>Eukaryota</taxon>
        <taxon>Viridiplantae</taxon>
        <taxon>Streptophyta</taxon>
        <taxon>Embryophyta</taxon>
        <taxon>Tracheophyta</taxon>
        <taxon>Spermatophyta</taxon>
        <taxon>Magnoliopsida</taxon>
        <taxon>eudicotyledons</taxon>
        <taxon>Gunneridae</taxon>
        <taxon>Pentapetalae</taxon>
        <taxon>asterids</taxon>
        <taxon>campanulids</taxon>
        <taxon>Asterales</taxon>
        <taxon>Asteraceae</taxon>
        <taxon>Asteroideae</taxon>
        <taxon>Heliantheae alliance</taxon>
        <taxon>Millerieae</taxon>
        <taxon>Smallanthus</taxon>
    </lineage>
</organism>
<reference evidence="2" key="1">
    <citation type="journal article" date="2022" name="Mol. Ecol. Resour.">
        <title>The genomes of chicory, endive, great burdock and yacon provide insights into Asteraceae palaeo-polyploidization history and plant inulin production.</title>
        <authorList>
            <person name="Fan W."/>
            <person name="Wang S."/>
            <person name="Wang H."/>
            <person name="Wang A."/>
            <person name="Jiang F."/>
            <person name="Liu H."/>
            <person name="Zhao H."/>
            <person name="Xu D."/>
            <person name="Zhang Y."/>
        </authorList>
    </citation>
    <scope>NUCLEOTIDE SEQUENCE [LARGE SCALE GENOMIC DNA]</scope>
    <source>
        <strain evidence="2">cv. Yunnan</strain>
    </source>
</reference>
<keyword evidence="2" id="KW-1185">Reference proteome</keyword>
<accession>A0ACB8Z6P8</accession>